<dbReference type="PANTHER" id="PTHR45339">
    <property type="entry name" value="HYBRID SIGNAL TRANSDUCTION HISTIDINE KINASE J"/>
    <property type="match status" value="1"/>
</dbReference>
<feature type="modified residue" description="4-aspartylphosphate" evidence="6">
    <location>
        <position position="783"/>
    </location>
</feature>
<dbReference type="Pfam" id="PF00989">
    <property type="entry name" value="PAS"/>
    <property type="match status" value="2"/>
</dbReference>
<protein>
    <recommendedName>
        <fullName evidence="2">histidine kinase</fullName>
        <ecNumber evidence="2">2.7.13.3</ecNumber>
    </recommendedName>
</protein>
<dbReference type="Pfam" id="PF02518">
    <property type="entry name" value="HATPase_c"/>
    <property type="match status" value="1"/>
</dbReference>
<feature type="domain" description="PAC" evidence="10">
    <location>
        <begin position="256"/>
        <end position="309"/>
    </location>
</feature>
<dbReference type="Gene3D" id="3.30.565.10">
    <property type="entry name" value="Histidine kinase-like ATPase, C-terminal domain"/>
    <property type="match status" value="1"/>
</dbReference>
<dbReference type="Gene3D" id="3.40.50.2300">
    <property type="match status" value="1"/>
</dbReference>
<comment type="caution">
    <text evidence="11">The sequence shown here is derived from an EMBL/GenBank/DDBJ whole genome shotgun (WGS) entry which is preliminary data.</text>
</comment>
<dbReference type="SUPFAM" id="SSF55874">
    <property type="entry name" value="ATPase domain of HSP90 chaperone/DNA topoisomerase II/histidine kinase"/>
    <property type="match status" value="1"/>
</dbReference>
<gene>
    <name evidence="11" type="ORF">QWZ12_01775</name>
</gene>
<dbReference type="SMART" id="SM00086">
    <property type="entry name" value="PAC"/>
    <property type="match status" value="2"/>
</dbReference>
<dbReference type="Pfam" id="PF00512">
    <property type="entry name" value="HisKA"/>
    <property type="match status" value="1"/>
</dbReference>
<evidence type="ECO:0000256" key="6">
    <source>
        <dbReference type="PROSITE-ProRule" id="PRU00169"/>
    </source>
</evidence>
<dbReference type="EC" id="2.7.13.3" evidence="2"/>
<keyword evidence="5" id="KW-0418">Kinase</keyword>
<dbReference type="PRINTS" id="PR00344">
    <property type="entry name" value="BCTRLSENSOR"/>
</dbReference>
<dbReference type="InterPro" id="IPR001789">
    <property type="entry name" value="Sig_transdc_resp-reg_receiver"/>
</dbReference>
<dbReference type="InterPro" id="IPR000700">
    <property type="entry name" value="PAS-assoc_C"/>
</dbReference>
<dbReference type="InterPro" id="IPR005467">
    <property type="entry name" value="His_kinase_dom"/>
</dbReference>
<dbReference type="InterPro" id="IPR001610">
    <property type="entry name" value="PAC"/>
</dbReference>
<dbReference type="SUPFAM" id="SSF47226">
    <property type="entry name" value="Histidine-containing phosphotransfer domain, HPT domain"/>
    <property type="match status" value="1"/>
</dbReference>
<dbReference type="Pfam" id="PF00072">
    <property type="entry name" value="Response_reg"/>
    <property type="match status" value="1"/>
</dbReference>
<reference evidence="12" key="1">
    <citation type="journal article" date="2019" name="Int. J. Syst. Evol. Microbiol.">
        <title>The Global Catalogue of Microorganisms (GCM) 10K type strain sequencing project: providing services to taxonomists for standard genome sequencing and annotation.</title>
        <authorList>
            <consortium name="The Broad Institute Genomics Platform"/>
            <consortium name="The Broad Institute Genome Sequencing Center for Infectious Disease"/>
            <person name="Wu L."/>
            <person name="Ma J."/>
        </authorList>
    </citation>
    <scope>NUCLEOTIDE SEQUENCE [LARGE SCALE GENOMIC DNA]</scope>
    <source>
        <strain evidence="12">CECT 7069</strain>
    </source>
</reference>
<dbReference type="SMART" id="SM00387">
    <property type="entry name" value="HATPase_c"/>
    <property type="match status" value="1"/>
</dbReference>
<organism evidence="11 12">
    <name type="scientific">Methylobacterium adhaesivum</name>
    <dbReference type="NCBI Taxonomy" id="333297"/>
    <lineage>
        <taxon>Bacteria</taxon>
        <taxon>Pseudomonadati</taxon>
        <taxon>Pseudomonadota</taxon>
        <taxon>Alphaproteobacteria</taxon>
        <taxon>Hyphomicrobiales</taxon>
        <taxon>Methylobacteriaceae</taxon>
        <taxon>Methylobacterium</taxon>
    </lineage>
</organism>
<evidence type="ECO:0000259" key="8">
    <source>
        <dbReference type="PROSITE" id="PS50110"/>
    </source>
</evidence>
<dbReference type="SMART" id="SM00388">
    <property type="entry name" value="HisKA"/>
    <property type="match status" value="1"/>
</dbReference>
<dbReference type="Pfam" id="PF01590">
    <property type="entry name" value="GAF"/>
    <property type="match status" value="1"/>
</dbReference>
<evidence type="ECO:0000256" key="4">
    <source>
        <dbReference type="ARBA" id="ARBA00022679"/>
    </source>
</evidence>
<evidence type="ECO:0000256" key="3">
    <source>
        <dbReference type="ARBA" id="ARBA00022553"/>
    </source>
</evidence>
<dbReference type="InterPro" id="IPR036097">
    <property type="entry name" value="HisK_dim/P_sf"/>
</dbReference>
<keyword evidence="12" id="KW-1185">Reference proteome</keyword>
<dbReference type="PROSITE" id="PS50109">
    <property type="entry name" value="HIS_KIN"/>
    <property type="match status" value="1"/>
</dbReference>
<evidence type="ECO:0000256" key="2">
    <source>
        <dbReference type="ARBA" id="ARBA00012438"/>
    </source>
</evidence>
<dbReference type="InterPro" id="IPR000014">
    <property type="entry name" value="PAS"/>
</dbReference>
<feature type="domain" description="PAS" evidence="9">
    <location>
        <begin position="310"/>
        <end position="360"/>
    </location>
</feature>
<dbReference type="PANTHER" id="PTHR45339:SF5">
    <property type="entry name" value="HISTIDINE KINASE"/>
    <property type="match status" value="1"/>
</dbReference>
<evidence type="ECO:0000313" key="12">
    <source>
        <dbReference type="Proteomes" id="UP001224644"/>
    </source>
</evidence>
<dbReference type="InterPro" id="IPR013767">
    <property type="entry name" value="PAS_fold"/>
</dbReference>
<dbReference type="InterPro" id="IPR036641">
    <property type="entry name" value="HPT_dom_sf"/>
</dbReference>
<dbReference type="SMART" id="SM00448">
    <property type="entry name" value="REC"/>
    <property type="match status" value="1"/>
</dbReference>
<proteinExistence type="predicted"/>
<dbReference type="Gene3D" id="1.10.287.130">
    <property type="match status" value="1"/>
</dbReference>
<evidence type="ECO:0000259" key="9">
    <source>
        <dbReference type="PROSITE" id="PS50112"/>
    </source>
</evidence>
<keyword evidence="3 6" id="KW-0597">Phosphoprotein</keyword>
<dbReference type="PROSITE" id="PS50112">
    <property type="entry name" value="PAS"/>
    <property type="match status" value="2"/>
</dbReference>
<dbReference type="PROSITE" id="PS50113">
    <property type="entry name" value="PAC"/>
    <property type="match status" value="2"/>
</dbReference>
<dbReference type="Gene3D" id="3.30.450.20">
    <property type="entry name" value="PAS domain"/>
    <property type="match status" value="2"/>
</dbReference>
<dbReference type="SUPFAM" id="SSF47384">
    <property type="entry name" value="Homodimeric domain of signal transducing histidine kinase"/>
    <property type="match status" value="1"/>
</dbReference>
<dbReference type="InterPro" id="IPR036890">
    <property type="entry name" value="HATPase_C_sf"/>
</dbReference>
<dbReference type="PROSITE" id="PS50110">
    <property type="entry name" value="RESPONSE_REGULATORY"/>
    <property type="match status" value="1"/>
</dbReference>
<dbReference type="InterPro" id="IPR029016">
    <property type="entry name" value="GAF-like_dom_sf"/>
</dbReference>
<dbReference type="RefSeq" id="WP_238223691.1">
    <property type="nucleotide sequence ID" value="NZ_BPQD01000007.1"/>
</dbReference>
<sequence length="994" mass="107339">MFPIPPNEAERLAELRALSLSSPSPAPHLDAVCRTAQAMFDVPICLVSLVEEHEQWFEARCGLDIGTTPRTVSFCAIAILSDAVMIVEDAQRDPRFHANPLVTGEPHIRFYAGAPLILRSGIRVGTLCLIDSKPRRFTEAQAGQLRDLAGIVTAHLHLQQAMAASRAHETERTRAEQALQASEASYRLLAENSSDVIIQCDLDTTRRYVSPAAVTVLGFTPAEMLAMRAVDSVHPDDAADYAQVLDSLTHARVERAVSQQRYRRKDGTFVWAEVSFTLTRDPVGGHPTGYVAALRDIEARKRAERAAAESEARYRDAMDTAHTAILAQLAEGVIVTDAAGRIILVNEAAAALHGVARLDVEPDDYSRTYHLYTEDGAPYVPYDLPLMRAVRGETVRDARWRVHRPDGVEVHAVGSARPLVGRDGNRLGAVLTMRDDTARNAAERSLRASEAALRELNATLSDRIAARTRDAEAARREAERASAAKSEFLAAMSHEIRTPLNAIIGFTDLMVGSGRLPPDLQRQAELVRTSGAALLTVVNDILDFSKVEAGAITLDRQAFAPRGLVDGCLTIVRGLAEQKGLRIHAVVDPAVPRSLVGDEARLRQVLLNLLNNAIKFTTRGSIILSVRHTGTGAAGEGLRFGVTDTGIGIAAAKQDRLFVRFSQVDGSIERDFGGTGLGLAICKQLVDLMEGQIGLLSEEGVGTTFWFCVNLPLGLAAPAPRLALHTSPPIRVGHLLVVEDNAINQELARATLEAGGHTVEIVPDGASAIQAVERTAFDLVLMDVQMPGMDGLTATRHIRRLGGACATMPILAMTANVLPEQVRLFREAGMNDHIGKPFDQAGLFRVIDRWLADAAGAHRAATAAAEESGLLDRAAYDEIVRVIGPVRAAGILDALGEELKARFLGEAATVEERDRLRFEAHGCVSSAGTLGFVALSAACRALEGCNEQRIVQEGVGEFQRLLDETRALARRTARHAGELVVRERDAQRTLAAVG</sequence>
<dbReference type="SUPFAM" id="SSF52172">
    <property type="entry name" value="CheY-like"/>
    <property type="match status" value="1"/>
</dbReference>
<feature type="domain" description="PAC" evidence="10">
    <location>
        <begin position="396"/>
        <end position="448"/>
    </location>
</feature>
<evidence type="ECO:0000313" key="11">
    <source>
        <dbReference type="EMBL" id="MDN3589333.1"/>
    </source>
</evidence>
<evidence type="ECO:0000256" key="5">
    <source>
        <dbReference type="ARBA" id="ARBA00022777"/>
    </source>
</evidence>
<dbReference type="SMART" id="SM00065">
    <property type="entry name" value="GAF"/>
    <property type="match status" value="1"/>
</dbReference>
<dbReference type="CDD" id="cd00130">
    <property type="entry name" value="PAS"/>
    <property type="match status" value="2"/>
</dbReference>
<name>A0ABT8BBP0_9HYPH</name>
<dbReference type="InterPro" id="IPR004358">
    <property type="entry name" value="Sig_transdc_His_kin-like_C"/>
</dbReference>
<dbReference type="SMART" id="SM00091">
    <property type="entry name" value="PAS"/>
    <property type="match status" value="2"/>
</dbReference>
<dbReference type="InterPro" id="IPR003018">
    <property type="entry name" value="GAF"/>
</dbReference>
<evidence type="ECO:0000256" key="1">
    <source>
        <dbReference type="ARBA" id="ARBA00000085"/>
    </source>
</evidence>
<dbReference type="CDD" id="cd16922">
    <property type="entry name" value="HATPase_EvgS-ArcB-TorS-like"/>
    <property type="match status" value="1"/>
</dbReference>
<keyword evidence="4" id="KW-0808">Transferase</keyword>
<feature type="domain" description="Histidine kinase" evidence="7">
    <location>
        <begin position="491"/>
        <end position="713"/>
    </location>
</feature>
<evidence type="ECO:0000259" key="7">
    <source>
        <dbReference type="PROSITE" id="PS50109"/>
    </source>
</evidence>
<dbReference type="Proteomes" id="UP001224644">
    <property type="component" value="Unassembled WGS sequence"/>
</dbReference>
<dbReference type="EMBL" id="JAUFPX010000002">
    <property type="protein sequence ID" value="MDN3589333.1"/>
    <property type="molecule type" value="Genomic_DNA"/>
</dbReference>
<comment type="catalytic activity">
    <reaction evidence="1">
        <text>ATP + protein L-histidine = ADP + protein N-phospho-L-histidine.</text>
        <dbReference type="EC" id="2.7.13.3"/>
    </reaction>
</comment>
<dbReference type="SUPFAM" id="SSF55781">
    <property type="entry name" value="GAF domain-like"/>
    <property type="match status" value="1"/>
</dbReference>
<dbReference type="Gene3D" id="1.20.120.160">
    <property type="entry name" value="HPT domain"/>
    <property type="match status" value="1"/>
</dbReference>
<dbReference type="InterPro" id="IPR003661">
    <property type="entry name" value="HisK_dim/P_dom"/>
</dbReference>
<feature type="domain" description="PAS" evidence="9">
    <location>
        <begin position="182"/>
        <end position="252"/>
    </location>
</feature>
<accession>A0ABT8BBP0</accession>
<feature type="domain" description="Response regulatory" evidence="8">
    <location>
        <begin position="734"/>
        <end position="851"/>
    </location>
</feature>
<dbReference type="InterPro" id="IPR003594">
    <property type="entry name" value="HATPase_dom"/>
</dbReference>
<dbReference type="Gene3D" id="3.30.450.40">
    <property type="match status" value="1"/>
</dbReference>
<dbReference type="SUPFAM" id="SSF55785">
    <property type="entry name" value="PYP-like sensor domain (PAS domain)"/>
    <property type="match status" value="2"/>
</dbReference>
<evidence type="ECO:0000259" key="10">
    <source>
        <dbReference type="PROSITE" id="PS50113"/>
    </source>
</evidence>
<dbReference type="InterPro" id="IPR011006">
    <property type="entry name" value="CheY-like_superfamily"/>
</dbReference>
<dbReference type="CDD" id="cd17546">
    <property type="entry name" value="REC_hyHK_CKI1_RcsC-like"/>
    <property type="match status" value="1"/>
</dbReference>
<dbReference type="InterPro" id="IPR035965">
    <property type="entry name" value="PAS-like_dom_sf"/>
</dbReference>
<dbReference type="NCBIfam" id="TIGR00229">
    <property type="entry name" value="sensory_box"/>
    <property type="match status" value="2"/>
</dbReference>
<dbReference type="CDD" id="cd00082">
    <property type="entry name" value="HisKA"/>
    <property type="match status" value="1"/>
</dbReference>